<evidence type="ECO:0000313" key="2">
    <source>
        <dbReference type="Proteomes" id="UP000000268"/>
    </source>
</evidence>
<protein>
    <submittedName>
        <fullName evidence="1">Uncharacterized protein</fullName>
    </submittedName>
</protein>
<dbReference type="KEGG" id="amr:AM1_0252"/>
<gene>
    <name evidence="1" type="ordered locus">AM1_0252</name>
</gene>
<name>B0C8U8_ACAM1</name>
<reference evidence="1 2" key="1">
    <citation type="journal article" date="2008" name="Proc. Natl. Acad. Sci. U.S.A.">
        <title>Niche adaptation and genome expansion in the chlorophyll d-producing cyanobacterium Acaryochloris marina.</title>
        <authorList>
            <person name="Swingley W.D."/>
            <person name="Chen M."/>
            <person name="Cheung P.C."/>
            <person name="Conrad A.L."/>
            <person name="Dejesa L.C."/>
            <person name="Hao J."/>
            <person name="Honchak B.M."/>
            <person name="Karbach L.E."/>
            <person name="Kurdoglu A."/>
            <person name="Lahiri S."/>
            <person name="Mastrian S.D."/>
            <person name="Miyashita H."/>
            <person name="Page L."/>
            <person name="Ramakrishna P."/>
            <person name="Satoh S."/>
            <person name="Sattley W.M."/>
            <person name="Shimada Y."/>
            <person name="Taylor H.L."/>
            <person name="Tomo T."/>
            <person name="Tsuchiya T."/>
            <person name="Wang Z.T."/>
            <person name="Raymond J."/>
            <person name="Mimuro M."/>
            <person name="Blankenship R.E."/>
            <person name="Touchman J.W."/>
        </authorList>
    </citation>
    <scope>NUCLEOTIDE SEQUENCE [LARGE SCALE GENOMIC DNA]</scope>
    <source>
        <strain evidence="2">MBIC 11017</strain>
    </source>
</reference>
<dbReference type="Proteomes" id="UP000000268">
    <property type="component" value="Chromosome"/>
</dbReference>
<keyword evidence="2" id="KW-1185">Reference proteome</keyword>
<sequence length="49" mass="5798">MLFIYDDIIHGQNLEDLHLYMLIADTFLKSSRLTSVSLNFTQLFQLIQH</sequence>
<accession>B0C8U8</accession>
<evidence type="ECO:0000313" key="1">
    <source>
        <dbReference type="EMBL" id="ABW25338.1"/>
    </source>
</evidence>
<dbReference type="EMBL" id="CP000828">
    <property type="protein sequence ID" value="ABW25338.1"/>
    <property type="molecule type" value="Genomic_DNA"/>
</dbReference>
<dbReference type="HOGENOM" id="CLU_3131062_0_0_3"/>
<proteinExistence type="predicted"/>
<dbReference type="AlphaFoldDB" id="B0C8U8"/>
<organism evidence="1 2">
    <name type="scientific">Acaryochloris marina (strain MBIC 11017)</name>
    <dbReference type="NCBI Taxonomy" id="329726"/>
    <lineage>
        <taxon>Bacteria</taxon>
        <taxon>Bacillati</taxon>
        <taxon>Cyanobacteriota</taxon>
        <taxon>Cyanophyceae</taxon>
        <taxon>Acaryochloridales</taxon>
        <taxon>Acaryochloridaceae</taxon>
        <taxon>Acaryochloris</taxon>
    </lineage>
</organism>